<dbReference type="InterPro" id="IPR023846">
    <property type="entry name" value="CHP04042_MSMEG0570"/>
</dbReference>
<dbReference type="Proteomes" id="UP000223606">
    <property type="component" value="Chromosome 1"/>
</dbReference>
<dbReference type="NCBIfam" id="TIGR04042">
    <property type="entry name" value="MSMEG_0570_fam"/>
    <property type="match status" value="1"/>
</dbReference>
<sequence>MPEMRFTIRWPDGTPESCYSPSLVIKDYFEPGQSYPLDDFLKRSREALGIASDRVKAKYGRPCSLALGQLQRIEAMSGRFTDTPQATVAVEAFDE</sequence>
<dbReference type="RefSeq" id="WP_099557412.1">
    <property type="nucleotide sequence ID" value="NZ_LT960614.1"/>
</dbReference>
<evidence type="ECO:0000313" key="2">
    <source>
        <dbReference type="Proteomes" id="UP000223606"/>
    </source>
</evidence>
<organism evidence="1 2">
    <name type="scientific">Hartmannibacter diazotrophicus</name>
    <dbReference type="NCBI Taxonomy" id="1482074"/>
    <lineage>
        <taxon>Bacteria</taxon>
        <taxon>Pseudomonadati</taxon>
        <taxon>Pseudomonadota</taxon>
        <taxon>Alphaproteobacteria</taxon>
        <taxon>Hyphomicrobiales</taxon>
        <taxon>Pleomorphomonadaceae</taxon>
        <taxon>Hartmannibacter</taxon>
    </lineage>
</organism>
<evidence type="ECO:0000313" key="1">
    <source>
        <dbReference type="EMBL" id="SON57110.1"/>
    </source>
</evidence>
<dbReference type="OrthoDB" id="195104at2"/>
<dbReference type="EMBL" id="LT960614">
    <property type="protein sequence ID" value="SON57110.1"/>
    <property type="molecule type" value="Genomic_DNA"/>
</dbReference>
<accession>A0A2C9DAB4</accession>
<reference evidence="2" key="1">
    <citation type="submission" date="2017-09" db="EMBL/GenBank/DDBJ databases">
        <title>Genome sequence of Nannocystis excedens DSM 71.</title>
        <authorList>
            <person name="Blom J."/>
        </authorList>
    </citation>
    <scope>NUCLEOTIDE SEQUENCE [LARGE SCALE GENOMIC DNA]</scope>
    <source>
        <strain evidence="2">type strain: E19</strain>
    </source>
</reference>
<name>A0A2C9DAB4_9HYPH</name>
<protein>
    <submittedName>
        <fullName evidence="1">Uncharacterized protein</fullName>
    </submittedName>
</protein>
<keyword evidence="2" id="KW-1185">Reference proteome</keyword>
<proteinExistence type="predicted"/>
<dbReference type="KEGG" id="hdi:HDIA_3569"/>
<gene>
    <name evidence="1" type="ORF">HDIA_3569</name>
</gene>
<dbReference type="AlphaFoldDB" id="A0A2C9DAB4"/>